<organism evidence="1 2">
    <name type="scientific">Apodospora peruviana</name>
    <dbReference type="NCBI Taxonomy" id="516989"/>
    <lineage>
        <taxon>Eukaryota</taxon>
        <taxon>Fungi</taxon>
        <taxon>Dikarya</taxon>
        <taxon>Ascomycota</taxon>
        <taxon>Pezizomycotina</taxon>
        <taxon>Sordariomycetes</taxon>
        <taxon>Sordariomycetidae</taxon>
        <taxon>Sordariales</taxon>
        <taxon>Lasiosphaeriaceae</taxon>
        <taxon>Apodospora</taxon>
    </lineage>
</organism>
<gene>
    <name evidence="1" type="ORF">B0H66DRAFT_344461</name>
</gene>
<accession>A0AAE0HYY9</accession>
<dbReference type="EMBL" id="JAUEDM010000006">
    <property type="protein sequence ID" value="KAK3315415.1"/>
    <property type="molecule type" value="Genomic_DNA"/>
</dbReference>
<dbReference type="Proteomes" id="UP001283341">
    <property type="component" value="Unassembled WGS sequence"/>
</dbReference>
<reference evidence="1" key="2">
    <citation type="submission" date="2023-06" db="EMBL/GenBank/DDBJ databases">
        <authorList>
            <consortium name="Lawrence Berkeley National Laboratory"/>
            <person name="Haridas S."/>
            <person name="Hensen N."/>
            <person name="Bonometti L."/>
            <person name="Westerberg I."/>
            <person name="Brannstrom I.O."/>
            <person name="Guillou S."/>
            <person name="Cros-Aarteil S."/>
            <person name="Calhoun S."/>
            <person name="Kuo A."/>
            <person name="Mondo S."/>
            <person name="Pangilinan J."/>
            <person name="Riley R."/>
            <person name="Labutti K."/>
            <person name="Andreopoulos B."/>
            <person name="Lipzen A."/>
            <person name="Chen C."/>
            <person name="Yanf M."/>
            <person name="Daum C."/>
            <person name="Ng V."/>
            <person name="Clum A."/>
            <person name="Steindorff A."/>
            <person name="Ohm R."/>
            <person name="Martin F."/>
            <person name="Silar P."/>
            <person name="Natvig D."/>
            <person name="Lalanne C."/>
            <person name="Gautier V."/>
            <person name="Ament-Velasquez S.L."/>
            <person name="Kruys A."/>
            <person name="Hutchinson M.I."/>
            <person name="Powell A.J."/>
            <person name="Barry K."/>
            <person name="Miller A.N."/>
            <person name="Grigoriev I.V."/>
            <person name="Debuchy R."/>
            <person name="Gladieux P."/>
            <person name="Thoren M.H."/>
            <person name="Johannesson H."/>
        </authorList>
    </citation>
    <scope>NUCLEOTIDE SEQUENCE</scope>
    <source>
        <strain evidence="1">CBS 118394</strain>
    </source>
</reference>
<protein>
    <submittedName>
        <fullName evidence="1">Uncharacterized protein</fullName>
    </submittedName>
</protein>
<dbReference type="AlphaFoldDB" id="A0AAE0HYY9"/>
<evidence type="ECO:0000313" key="2">
    <source>
        <dbReference type="Proteomes" id="UP001283341"/>
    </source>
</evidence>
<sequence>MSVKPTTFQPRSMIQHRVPIHHPSHLPIHHRSITSSPIHDADHQKRHGRHLYYFHHSRSCRGFPDGPQSTPTVSTQFGWHLRRASNPSYRPSPLNPRTSLPSTFVPRISTRPREWSRTFCAVLLISFCASERAFSVPAEPRTLTNTMPPLGSCRSTAALAVGFLSGGPLTKSGRTIACMCDYSGGQICRAREDAAANKILENSCGSYTTGWYNNQGKTYGHENSNEGLYEFCGA</sequence>
<comment type="caution">
    <text evidence="1">The sequence shown here is derived from an EMBL/GenBank/DDBJ whole genome shotgun (WGS) entry which is preliminary data.</text>
</comment>
<evidence type="ECO:0000313" key="1">
    <source>
        <dbReference type="EMBL" id="KAK3315415.1"/>
    </source>
</evidence>
<reference evidence="1" key="1">
    <citation type="journal article" date="2023" name="Mol. Phylogenet. Evol.">
        <title>Genome-scale phylogeny and comparative genomics of the fungal order Sordariales.</title>
        <authorList>
            <person name="Hensen N."/>
            <person name="Bonometti L."/>
            <person name="Westerberg I."/>
            <person name="Brannstrom I.O."/>
            <person name="Guillou S."/>
            <person name="Cros-Aarteil S."/>
            <person name="Calhoun S."/>
            <person name="Haridas S."/>
            <person name="Kuo A."/>
            <person name="Mondo S."/>
            <person name="Pangilinan J."/>
            <person name="Riley R."/>
            <person name="LaButti K."/>
            <person name="Andreopoulos B."/>
            <person name="Lipzen A."/>
            <person name="Chen C."/>
            <person name="Yan M."/>
            <person name="Daum C."/>
            <person name="Ng V."/>
            <person name="Clum A."/>
            <person name="Steindorff A."/>
            <person name="Ohm R.A."/>
            <person name="Martin F."/>
            <person name="Silar P."/>
            <person name="Natvig D.O."/>
            <person name="Lalanne C."/>
            <person name="Gautier V."/>
            <person name="Ament-Velasquez S.L."/>
            <person name="Kruys A."/>
            <person name="Hutchinson M.I."/>
            <person name="Powell A.J."/>
            <person name="Barry K."/>
            <person name="Miller A.N."/>
            <person name="Grigoriev I.V."/>
            <person name="Debuchy R."/>
            <person name="Gladieux P."/>
            <person name="Hiltunen Thoren M."/>
            <person name="Johannesson H."/>
        </authorList>
    </citation>
    <scope>NUCLEOTIDE SEQUENCE</scope>
    <source>
        <strain evidence="1">CBS 118394</strain>
    </source>
</reference>
<keyword evidence="2" id="KW-1185">Reference proteome</keyword>
<name>A0AAE0HYY9_9PEZI</name>
<proteinExistence type="predicted"/>